<protein>
    <submittedName>
        <fullName evidence="1">Uncharacterized protein</fullName>
    </submittedName>
</protein>
<dbReference type="HOGENOM" id="CLU_2034067_0_0_11"/>
<reference evidence="1 2" key="1">
    <citation type="submission" date="2009-04" db="EMBL/GenBank/DDBJ databases">
        <authorList>
            <person name="Weinstock G."/>
            <person name="Sodergren E."/>
            <person name="Clifton S."/>
            <person name="Fulton L."/>
            <person name="Fulton B."/>
            <person name="Courtney L."/>
            <person name="Fronick C."/>
            <person name="Harrison M."/>
            <person name="Strong C."/>
            <person name="Farmer C."/>
            <person name="Delahaunty K."/>
            <person name="Markovic C."/>
            <person name="Hall O."/>
            <person name="Minx P."/>
            <person name="Tomlinson C."/>
            <person name="Mitreva M."/>
            <person name="Nelson J."/>
            <person name="Hou S."/>
            <person name="Wollam A."/>
            <person name="Pepin K.H."/>
            <person name="Johnson M."/>
            <person name="Bhonagiri V."/>
            <person name="Nash W.E."/>
            <person name="Warren W."/>
            <person name="Chinwalla A."/>
            <person name="Mardis E.R."/>
            <person name="Wilson R.K."/>
        </authorList>
    </citation>
    <scope>NUCLEOTIDE SEQUENCE [LARGE SCALE GENOMIC DNA]</scope>
    <source>
        <strain evidence="1 2">DSM 13280</strain>
    </source>
</reference>
<comment type="caution">
    <text evidence="1">The sequence shown here is derived from an EMBL/GenBank/DDBJ whole genome shotgun (WGS) entry which is preliminary data.</text>
</comment>
<gene>
    <name evidence="1" type="ORF">COLINT_02313</name>
</gene>
<dbReference type="STRING" id="521003.COLINT_02313"/>
<dbReference type="Proteomes" id="UP000003295">
    <property type="component" value="Unassembled WGS sequence"/>
</dbReference>
<dbReference type="AlphaFoldDB" id="C4F8E2"/>
<evidence type="ECO:0000313" key="2">
    <source>
        <dbReference type="Proteomes" id="UP000003295"/>
    </source>
</evidence>
<name>C4F8E2_9ACTN</name>
<proteinExistence type="predicted"/>
<sequence>MKYFESNHMANDDFDDLQVRLLKVTAAVASNLTYHMVQDDASEHFHQVTMVKSAYTAILVLEAIASQFPEDVRREAYEDVSGFNRKMLARQEAFKNAVGAIELEVDADSELGRLIKRIFGE</sequence>
<dbReference type="RefSeq" id="WP_006722557.1">
    <property type="nucleotide sequence ID" value="NZ_GG692710.1"/>
</dbReference>
<accession>C4F8E2</accession>
<evidence type="ECO:0000313" key="1">
    <source>
        <dbReference type="EMBL" id="EEP44814.1"/>
    </source>
</evidence>
<organism evidence="1 2">
    <name type="scientific">Collinsella intestinalis DSM 13280</name>
    <dbReference type="NCBI Taxonomy" id="521003"/>
    <lineage>
        <taxon>Bacteria</taxon>
        <taxon>Bacillati</taxon>
        <taxon>Actinomycetota</taxon>
        <taxon>Coriobacteriia</taxon>
        <taxon>Coriobacteriales</taxon>
        <taxon>Coriobacteriaceae</taxon>
        <taxon>Collinsella</taxon>
    </lineage>
</organism>
<dbReference type="EMBL" id="ABXH02000005">
    <property type="protein sequence ID" value="EEP44814.1"/>
    <property type="molecule type" value="Genomic_DNA"/>
</dbReference>